<name>A0A5C8NS52_9BACI</name>
<sequence>MLSNFLFTTIILFIVILSISLILKKRNSKLQHLIPITGAGIGLIFIAISLFLKSSDELGLTVYAFSLFISSAIAFMVSAMVDNMKQLKSHYRPK</sequence>
<dbReference type="EMBL" id="VDUW01000005">
    <property type="protein sequence ID" value="TXL64526.1"/>
    <property type="molecule type" value="Genomic_DNA"/>
</dbReference>
<keyword evidence="1" id="KW-0472">Membrane</keyword>
<keyword evidence="3" id="KW-1185">Reference proteome</keyword>
<gene>
    <name evidence="2" type="ORF">FHP05_09425</name>
</gene>
<evidence type="ECO:0000313" key="3">
    <source>
        <dbReference type="Proteomes" id="UP000321574"/>
    </source>
</evidence>
<organism evidence="2 3">
    <name type="scientific">Cerasibacillus terrae</name>
    <dbReference type="NCBI Taxonomy" id="2498845"/>
    <lineage>
        <taxon>Bacteria</taxon>
        <taxon>Bacillati</taxon>
        <taxon>Bacillota</taxon>
        <taxon>Bacilli</taxon>
        <taxon>Bacillales</taxon>
        <taxon>Bacillaceae</taxon>
        <taxon>Cerasibacillus</taxon>
    </lineage>
</organism>
<keyword evidence="1" id="KW-1133">Transmembrane helix</keyword>
<dbReference type="Proteomes" id="UP000321574">
    <property type="component" value="Unassembled WGS sequence"/>
</dbReference>
<feature type="transmembrane region" description="Helical" evidence="1">
    <location>
        <begin position="30"/>
        <end position="52"/>
    </location>
</feature>
<dbReference type="RefSeq" id="WP_147667401.1">
    <property type="nucleotide sequence ID" value="NZ_VDUW01000005.1"/>
</dbReference>
<feature type="transmembrane region" description="Helical" evidence="1">
    <location>
        <begin position="6"/>
        <end position="23"/>
    </location>
</feature>
<dbReference type="AlphaFoldDB" id="A0A5C8NS52"/>
<evidence type="ECO:0000313" key="2">
    <source>
        <dbReference type="EMBL" id="TXL64526.1"/>
    </source>
</evidence>
<evidence type="ECO:0000256" key="1">
    <source>
        <dbReference type="SAM" id="Phobius"/>
    </source>
</evidence>
<accession>A0A5C8NS52</accession>
<evidence type="ECO:0008006" key="4">
    <source>
        <dbReference type="Google" id="ProtNLM"/>
    </source>
</evidence>
<feature type="transmembrane region" description="Helical" evidence="1">
    <location>
        <begin position="58"/>
        <end position="81"/>
    </location>
</feature>
<protein>
    <recommendedName>
        <fullName evidence="4">YesK-like protein</fullName>
    </recommendedName>
</protein>
<comment type="caution">
    <text evidence="2">The sequence shown here is derived from an EMBL/GenBank/DDBJ whole genome shotgun (WGS) entry which is preliminary data.</text>
</comment>
<reference evidence="2 3" key="1">
    <citation type="submission" date="2019-06" db="EMBL/GenBank/DDBJ databases">
        <title>Cerasibacillus sp. nov., isolated from maize field.</title>
        <authorList>
            <person name="Lin S.-Y."/>
            <person name="Tsai C.-F."/>
            <person name="Young C.-C."/>
        </authorList>
    </citation>
    <scope>NUCLEOTIDE SEQUENCE [LARGE SCALE GENOMIC DNA]</scope>
    <source>
        <strain evidence="2 3">CC-CFT480</strain>
    </source>
</reference>
<proteinExistence type="predicted"/>
<keyword evidence="1" id="KW-0812">Transmembrane</keyword>